<comment type="caution">
    <text evidence="1">The sequence shown here is derived from an EMBL/GenBank/DDBJ whole genome shotgun (WGS) entry which is preliminary data.</text>
</comment>
<proteinExistence type="predicted"/>
<evidence type="ECO:0008006" key="3">
    <source>
        <dbReference type="Google" id="ProtNLM"/>
    </source>
</evidence>
<dbReference type="SUPFAM" id="SSF55486">
    <property type="entry name" value="Metalloproteases ('zincins'), catalytic domain"/>
    <property type="match status" value="1"/>
</dbReference>
<evidence type="ECO:0000313" key="2">
    <source>
        <dbReference type="Proteomes" id="UP001155241"/>
    </source>
</evidence>
<dbReference type="InterPro" id="IPR024079">
    <property type="entry name" value="MetalloPept_cat_dom_sf"/>
</dbReference>
<evidence type="ECO:0000313" key="1">
    <source>
        <dbReference type="EMBL" id="MCO6042884.1"/>
    </source>
</evidence>
<accession>A0A9X2JHG4</accession>
<organism evidence="1 2">
    <name type="scientific">Aeoliella straminimaris</name>
    <dbReference type="NCBI Taxonomy" id="2954799"/>
    <lineage>
        <taxon>Bacteria</taxon>
        <taxon>Pseudomonadati</taxon>
        <taxon>Planctomycetota</taxon>
        <taxon>Planctomycetia</taxon>
        <taxon>Pirellulales</taxon>
        <taxon>Lacipirellulaceae</taxon>
        <taxon>Aeoliella</taxon>
    </lineage>
</organism>
<dbReference type="EMBL" id="JAMXLR010000014">
    <property type="protein sequence ID" value="MCO6042884.1"/>
    <property type="molecule type" value="Genomic_DNA"/>
</dbReference>
<dbReference type="RefSeq" id="WP_252850983.1">
    <property type="nucleotide sequence ID" value="NZ_JAMXLR010000014.1"/>
</dbReference>
<reference evidence="1" key="1">
    <citation type="submission" date="2022-06" db="EMBL/GenBank/DDBJ databases">
        <title>Aeoliella straminimaris, a novel planctomycete from sediments.</title>
        <authorList>
            <person name="Vitorino I.R."/>
            <person name="Lage O.M."/>
        </authorList>
    </citation>
    <scope>NUCLEOTIDE SEQUENCE</scope>
    <source>
        <strain evidence="1">ICT_H6.2</strain>
    </source>
</reference>
<gene>
    <name evidence="1" type="ORF">NG895_03090</name>
</gene>
<sequence length="354" mass="37971">MARIQKISVQEVVCSFNCQGKLRWVGVAWGLMCAGAWAGEDASPELDAQLNGALAASGANYRLGAIDTYGALGTLGTTIFFDDRSMQSGSHFVPYDPDRGGTRYISWTNELDTTSSGLTAAETSTAIRAAMNTWNAIEPIDIPLVDLGDTTTDLGFLQYVISGGTQGLPFPVADIYHAGFLPESFFETLRPGFGDQILATTAQFSFIDEDGNFTDLNGDGKADAAFREVYYNDAFNWVVENGGGTDIDLQTTALHEAGHGLSLDHFGKAFATDANGQIHFAPRSVMNAADSGPQQELAPTDIAAFRNVWGNWPNLTYEPLIGTPATVPEPGCISLAAITIATSLLVHRWRSRPN</sequence>
<dbReference type="Proteomes" id="UP001155241">
    <property type="component" value="Unassembled WGS sequence"/>
</dbReference>
<protein>
    <recommendedName>
        <fullName evidence="3">Matrixin</fullName>
    </recommendedName>
</protein>
<dbReference type="Gene3D" id="3.40.390.10">
    <property type="entry name" value="Collagenase (Catalytic Domain)"/>
    <property type="match status" value="1"/>
</dbReference>
<dbReference type="AlphaFoldDB" id="A0A9X2JHG4"/>
<keyword evidence="2" id="KW-1185">Reference proteome</keyword>
<dbReference type="GO" id="GO:0008237">
    <property type="term" value="F:metallopeptidase activity"/>
    <property type="evidence" value="ECO:0007669"/>
    <property type="project" value="InterPro"/>
</dbReference>
<name>A0A9X2JHG4_9BACT</name>